<dbReference type="SMART" id="SM00850">
    <property type="entry name" value="LytTR"/>
    <property type="match status" value="1"/>
</dbReference>
<dbReference type="InterPro" id="IPR007492">
    <property type="entry name" value="LytTR_DNA-bd_dom"/>
</dbReference>
<keyword evidence="1" id="KW-0597">Phosphoprotein</keyword>
<name>A0A9E7D0D3_9FLAO</name>
<feature type="modified residue" description="4-aspartylphosphate" evidence="1">
    <location>
        <position position="50"/>
    </location>
</feature>
<dbReference type="PROSITE" id="PS50110">
    <property type="entry name" value="RESPONSE_REGULATORY"/>
    <property type="match status" value="1"/>
</dbReference>
<evidence type="ECO:0000313" key="4">
    <source>
        <dbReference type="EMBL" id="UOB18325.1"/>
    </source>
</evidence>
<evidence type="ECO:0000256" key="1">
    <source>
        <dbReference type="PROSITE-ProRule" id="PRU00169"/>
    </source>
</evidence>
<dbReference type="InterPro" id="IPR001789">
    <property type="entry name" value="Sig_transdc_resp-reg_receiver"/>
</dbReference>
<dbReference type="PANTHER" id="PTHR37299">
    <property type="entry name" value="TRANSCRIPTIONAL REGULATOR-RELATED"/>
    <property type="match status" value="1"/>
</dbReference>
<dbReference type="Pfam" id="PF04397">
    <property type="entry name" value="LytTR"/>
    <property type="match status" value="1"/>
</dbReference>
<evidence type="ECO:0000313" key="5">
    <source>
        <dbReference type="Proteomes" id="UP000831290"/>
    </source>
</evidence>
<dbReference type="AlphaFoldDB" id="A0A9E7D0D3"/>
<proteinExistence type="predicted"/>
<dbReference type="SUPFAM" id="SSF52172">
    <property type="entry name" value="CheY-like"/>
    <property type="match status" value="1"/>
</dbReference>
<protein>
    <submittedName>
        <fullName evidence="4">LytTR family DNA-binding domain-containing protein</fullName>
    </submittedName>
</protein>
<reference evidence="4" key="1">
    <citation type="submission" date="2022-03" db="EMBL/GenBank/DDBJ databases">
        <title>Description of Abyssus ytuae gen. nov., sp. nov., a novel member of the family Flavobacteriaceae isolated from the sediment of Mariana Trench.</title>
        <authorList>
            <person name="Zhang J."/>
            <person name="Xu X."/>
        </authorList>
    </citation>
    <scope>NUCLEOTIDE SEQUENCE</scope>
    <source>
        <strain evidence="4">MT3330</strain>
    </source>
</reference>
<organism evidence="4 5">
    <name type="scientific">Abyssalbus ytuae</name>
    <dbReference type="NCBI Taxonomy" id="2926907"/>
    <lineage>
        <taxon>Bacteria</taxon>
        <taxon>Pseudomonadati</taxon>
        <taxon>Bacteroidota</taxon>
        <taxon>Flavobacteriia</taxon>
        <taxon>Flavobacteriales</taxon>
        <taxon>Flavobacteriaceae</taxon>
        <taxon>Abyssalbus</taxon>
    </lineage>
</organism>
<evidence type="ECO:0000259" key="2">
    <source>
        <dbReference type="PROSITE" id="PS50110"/>
    </source>
</evidence>
<dbReference type="EMBL" id="CP094358">
    <property type="protein sequence ID" value="UOB18325.1"/>
    <property type="molecule type" value="Genomic_DNA"/>
</dbReference>
<dbReference type="Pfam" id="PF00072">
    <property type="entry name" value="Response_reg"/>
    <property type="match status" value="1"/>
</dbReference>
<dbReference type="KEGG" id="fbm:MQE35_03320"/>
<keyword evidence="4" id="KW-0238">DNA-binding</keyword>
<gene>
    <name evidence="4" type="ORF">MQE35_03320</name>
</gene>
<evidence type="ECO:0000259" key="3">
    <source>
        <dbReference type="PROSITE" id="PS50930"/>
    </source>
</evidence>
<dbReference type="Gene3D" id="2.40.50.1020">
    <property type="entry name" value="LytTr DNA-binding domain"/>
    <property type="match status" value="1"/>
</dbReference>
<dbReference type="Proteomes" id="UP000831290">
    <property type="component" value="Chromosome"/>
</dbReference>
<dbReference type="GO" id="GO:0000156">
    <property type="term" value="F:phosphorelay response regulator activity"/>
    <property type="evidence" value="ECO:0007669"/>
    <property type="project" value="InterPro"/>
</dbReference>
<feature type="domain" description="Response regulatory" evidence="2">
    <location>
        <begin position="2"/>
        <end position="116"/>
    </location>
</feature>
<dbReference type="InterPro" id="IPR046947">
    <property type="entry name" value="LytR-like"/>
</dbReference>
<feature type="domain" description="HTH LytTR-type" evidence="3">
    <location>
        <begin position="138"/>
        <end position="235"/>
    </location>
</feature>
<dbReference type="InterPro" id="IPR011006">
    <property type="entry name" value="CheY-like_superfamily"/>
</dbReference>
<keyword evidence="5" id="KW-1185">Reference proteome</keyword>
<dbReference type="RefSeq" id="WP_255844463.1">
    <property type="nucleotide sequence ID" value="NZ_CP094358.1"/>
</dbReference>
<sequence length="241" mass="27946">MTLFLFEDNQNDIECLKSALPNNYNLIFAGNIQEGKKIIGSTSFDVAIIDIFINNKPEGISLAQTINNLIPKKPVIFLTSSLDRTVFELAKYTEPSSYLIKPFNPIELQYAIELAFEEFFSQPAAFSIKNAVTLQDYIFIKFNKTISKVNIQELIYVKAEANYCNLFTKDKKYLIKVSLQKLLHNTLQSLFIQVHRNYVVNINMIKHIYLQDNLLVMINNEKIVLSHRFKSRFLKTVNLYQ</sequence>
<dbReference type="PROSITE" id="PS50930">
    <property type="entry name" value="HTH_LYTTR"/>
    <property type="match status" value="1"/>
</dbReference>
<accession>A0A9E7D0D3</accession>
<dbReference type="PANTHER" id="PTHR37299:SF1">
    <property type="entry name" value="STAGE 0 SPORULATION PROTEIN A HOMOLOG"/>
    <property type="match status" value="1"/>
</dbReference>
<dbReference type="Gene3D" id="3.40.50.2300">
    <property type="match status" value="1"/>
</dbReference>
<dbReference type="GO" id="GO:0003677">
    <property type="term" value="F:DNA binding"/>
    <property type="evidence" value="ECO:0007669"/>
    <property type="project" value="UniProtKB-KW"/>
</dbReference>
<dbReference type="SMART" id="SM00448">
    <property type="entry name" value="REC"/>
    <property type="match status" value="1"/>
</dbReference>